<reference evidence="8 9" key="1">
    <citation type="journal article" date="2012" name="PLoS ONE">
        <title>Sequence and analysis of the genome of the pathogenic yeast Candida orthopsilosis.</title>
        <authorList>
            <person name="Riccombeni A."/>
            <person name="Vidanes G."/>
            <person name="Proux-Wera E."/>
            <person name="Wolfe K.H."/>
            <person name="Butler G."/>
        </authorList>
    </citation>
    <scope>NUCLEOTIDE SEQUENCE [LARGE SCALE GENOMIC DNA]</scope>
    <source>
        <strain evidence="8 9">Co 90-125</strain>
    </source>
</reference>
<proteinExistence type="inferred from homology"/>
<dbReference type="GO" id="GO:0006312">
    <property type="term" value="P:mitotic recombination"/>
    <property type="evidence" value="ECO:0007669"/>
    <property type="project" value="TreeGrafter"/>
</dbReference>
<feature type="compositionally biased region" description="Polar residues" evidence="7">
    <location>
        <begin position="128"/>
        <end position="146"/>
    </location>
</feature>
<keyword evidence="4" id="KW-0234">DNA repair</keyword>
<dbReference type="KEGG" id="cot:CORT_0E03160"/>
<gene>
    <name evidence="8" type="ORF">CORT_0E03160</name>
</gene>
<dbReference type="EMBL" id="HE681723">
    <property type="protein sequence ID" value="CCG23905.1"/>
    <property type="molecule type" value="Genomic_DNA"/>
</dbReference>
<keyword evidence="3" id="KW-0233">DNA recombination</keyword>
<dbReference type="InterPro" id="IPR007232">
    <property type="entry name" value="Rad52_Rad59_Rad22"/>
</dbReference>
<evidence type="ECO:0000256" key="6">
    <source>
        <dbReference type="ARBA" id="ARBA00041062"/>
    </source>
</evidence>
<accession>H8X6X7</accession>
<comment type="similarity">
    <text evidence="1">Belongs to the RAD52 family.</text>
</comment>
<dbReference type="OrthoDB" id="206565at2759"/>
<dbReference type="GeneID" id="14540856"/>
<evidence type="ECO:0000313" key="8">
    <source>
        <dbReference type="EMBL" id="CCG23905.1"/>
    </source>
</evidence>
<dbReference type="RefSeq" id="XP_003870036.1">
    <property type="nucleotide sequence ID" value="XM_003869987.1"/>
</dbReference>
<dbReference type="InterPro" id="IPR042525">
    <property type="entry name" value="Rad52_Rad59_Rad22_sf"/>
</dbReference>
<evidence type="ECO:0000256" key="1">
    <source>
        <dbReference type="ARBA" id="ARBA00006638"/>
    </source>
</evidence>
<feature type="region of interest" description="Disordered" evidence="7">
    <location>
        <begin position="108"/>
        <end position="146"/>
    </location>
</feature>
<evidence type="ECO:0000256" key="3">
    <source>
        <dbReference type="ARBA" id="ARBA00023172"/>
    </source>
</evidence>
<dbReference type="SUPFAM" id="SSF54768">
    <property type="entry name" value="dsRNA-binding domain-like"/>
    <property type="match status" value="1"/>
</dbReference>
<dbReference type="eggNOG" id="KOG4141">
    <property type="taxonomic scope" value="Eukaryota"/>
</dbReference>
<evidence type="ECO:0000256" key="7">
    <source>
        <dbReference type="SAM" id="MobiDB-lite"/>
    </source>
</evidence>
<dbReference type="GO" id="GO:0005634">
    <property type="term" value="C:nucleus"/>
    <property type="evidence" value="ECO:0007669"/>
    <property type="project" value="TreeGrafter"/>
</dbReference>
<sequence length="228" mass="25752">MPFEDSKYEIDEETRNLPSTVNYFPAISDLEEQVTEESGEDFDDSVLRKISLLQIKLEQLQYSKDSNSFGRLNWNFNKFARHTLYELANEVFGFNGWSTSIEECVVSEMNETSDQRENSSGTGGLAGNASTENMPTSTSASAIKTQGENSSTRYSAKCICVIRLTLNDGTWKEGIGEGFATNLPDKYMCYSKCKKEAVTDGMKNAIISLRDLYFRYESKKISKKFCVH</sequence>
<name>H8X6X7_CANO9</name>
<keyword evidence="2" id="KW-0227">DNA damage</keyword>
<evidence type="ECO:0000256" key="4">
    <source>
        <dbReference type="ARBA" id="ARBA00023204"/>
    </source>
</evidence>
<organism evidence="8 9">
    <name type="scientific">Candida orthopsilosis (strain 90-125)</name>
    <name type="common">Yeast</name>
    <dbReference type="NCBI Taxonomy" id="1136231"/>
    <lineage>
        <taxon>Eukaryota</taxon>
        <taxon>Fungi</taxon>
        <taxon>Dikarya</taxon>
        <taxon>Ascomycota</taxon>
        <taxon>Saccharomycotina</taxon>
        <taxon>Pichiomycetes</taxon>
        <taxon>Debaryomycetaceae</taxon>
        <taxon>Candida/Lodderomyces clade</taxon>
        <taxon>Candida</taxon>
    </lineage>
</organism>
<dbReference type="HOGENOM" id="CLU_111192_0_0_1"/>
<evidence type="ECO:0000256" key="5">
    <source>
        <dbReference type="ARBA" id="ARBA00037138"/>
    </source>
</evidence>
<dbReference type="InterPro" id="IPR041247">
    <property type="entry name" value="Rad52_fam"/>
</dbReference>
<dbReference type="PANTHER" id="PTHR12132">
    <property type="entry name" value="DNA REPAIR AND RECOMBINATION PROTEIN RAD52, RAD59"/>
    <property type="match status" value="1"/>
</dbReference>
<dbReference type="GO" id="GO:0000724">
    <property type="term" value="P:double-strand break repair via homologous recombination"/>
    <property type="evidence" value="ECO:0007669"/>
    <property type="project" value="TreeGrafter"/>
</dbReference>
<dbReference type="GO" id="GO:0045002">
    <property type="term" value="P:double-strand break repair via single-strand annealing"/>
    <property type="evidence" value="ECO:0007669"/>
    <property type="project" value="TreeGrafter"/>
</dbReference>
<dbReference type="Pfam" id="PF04098">
    <property type="entry name" value="Rad52_Rad22"/>
    <property type="match status" value="1"/>
</dbReference>
<keyword evidence="9" id="KW-1185">Reference proteome</keyword>
<evidence type="ECO:0000256" key="2">
    <source>
        <dbReference type="ARBA" id="ARBA00022763"/>
    </source>
</evidence>
<dbReference type="Gene3D" id="3.30.390.80">
    <property type="entry name" value="DNA repair protein Rad52/59/22"/>
    <property type="match status" value="1"/>
</dbReference>
<dbReference type="AlphaFoldDB" id="H8X6X7"/>
<comment type="function">
    <text evidence="5">Involved in DNA double-strand break (DSB) repair and recombination. Promotes the annealing of complementary single-stranded DNA and by stimulation of the RAD51 recombinase.</text>
</comment>
<dbReference type="PANTHER" id="PTHR12132:SF1">
    <property type="entry name" value="DNA REPAIR PROTEIN RAD52 HOMOLOG"/>
    <property type="match status" value="1"/>
</dbReference>
<protein>
    <recommendedName>
        <fullName evidence="6">DNA repair and recombination protein RAD52</fullName>
    </recommendedName>
</protein>
<dbReference type="Proteomes" id="UP000005018">
    <property type="component" value="Chromosome 5"/>
</dbReference>
<evidence type="ECO:0000313" key="9">
    <source>
        <dbReference type="Proteomes" id="UP000005018"/>
    </source>
</evidence>